<dbReference type="EMBL" id="SNWX01000014">
    <property type="protein sequence ID" value="TDO86473.1"/>
    <property type="molecule type" value="Genomic_DNA"/>
</dbReference>
<evidence type="ECO:0000313" key="2">
    <source>
        <dbReference type="Proteomes" id="UP000295064"/>
    </source>
</evidence>
<reference evidence="1 2" key="1">
    <citation type="submission" date="2019-03" db="EMBL/GenBank/DDBJ databases">
        <title>Subsurface microbial communities from deep shales in Ohio and West Virginia, USA.</title>
        <authorList>
            <person name="Wrighton K."/>
        </authorList>
    </citation>
    <scope>NUCLEOTIDE SEQUENCE [LARGE SCALE GENOMIC DNA]</scope>
    <source>
        <strain evidence="1 2">MA284_T2</strain>
    </source>
</reference>
<accession>A0A4V3CEE6</accession>
<organism evidence="1 2">
    <name type="scientific">Halanaerobium saccharolyticum</name>
    <dbReference type="NCBI Taxonomy" id="43595"/>
    <lineage>
        <taxon>Bacteria</taxon>
        <taxon>Bacillati</taxon>
        <taxon>Bacillota</taxon>
        <taxon>Clostridia</taxon>
        <taxon>Halanaerobiales</taxon>
        <taxon>Halanaerobiaceae</taxon>
        <taxon>Halanaerobium</taxon>
    </lineage>
</organism>
<protein>
    <submittedName>
        <fullName evidence="1">Uncharacterized protein</fullName>
    </submittedName>
</protein>
<sequence length="235" mass="27545">MEKMNLKIIQKEIEAKANEAKYASMDLPETTLELHVKNNKSGLQKELIYTRNERGIYKGFLYSLSLIANYIQNDIDHNPEILNSFTIDNKFSKNLSVFIDNISAATNHSTNLELKNIENKLFNDLIITAKKIESLIKYMISFRLDVDARLNSKMLLNTGITKVIEMRGFKLGLYYTIEMLIDYYLPNEKIYKELRDEAFKTESYSDLLKQIYKKNELLVTQFENSYDLTWFDKAI</sequence>
<gene>
    <name evidence="1" type="ORF">DFR79_11445</name>
</gene>
<evidence type="ECO:0000313" key="1">
    <source>
        <dbReference type="EMBL" id="TDO86473.1"/>
    </source>
</evidence>
<dbReference type="RefSeq" id="WP_133515259.1">
    <property type="nucleotide sequence ID" value="NZ_SNWX01000014.1"/>
</dbReference>
<proteinExistence type="predicted"/>
<dbReference type="AlphaFoldDB" id="A0A4V3CEE6"/>
<dbReference type="Proteomes" id="UP000295064">
    <property type="component" value="Unassembled WGS sequence"/>
</dbReference>
<comment type="caution">
    <text evidence="1">The sequence shown here is derived from an EMBL/GenBank/DDBJ whole genome shotgun (WGS) entry which is preliminary data.</text>
</comment>
<name>A0A4V3CEE6_9FIRM</name>